<keyword evidence="2" id="KW-0723">Serine/threonine-protein kinase</keyword>
<keyword evidence="11" id="KW-1133">Transmembrane helix</keyword>
<evidence type="ECO:0000256" key="4">
    <source>
        <dbReference type="ARBA" id="ARBA00022741"/>
    </source>
</evidence>
<keyword evidence="4 9" id="KW-0547">Nucleotide-binding</keyword>
<feature type="region of interest" description="Disordered" evidence="10">
    <location>
        <begin position="301"/>
        <end position="329"/>
    </location>
</feature>
<reference evidence="14 15" key="1">
    <citation type="journal article" date="2021" name="ISME Commun">
        <title>Automated analysis of genomic sequences facilitates high-throughput and comprehensive description of bacteria.</title>
        <authorList>
            <person name="Hitch T.C.A."/>
        </authorList>
    </citation>
    <scope>NUCLEOTIDE SEQUENCE [LARGE SCALE GENOMIC DNA]</scope>
    <source>
        <strain evidence="14 15">H2_18</strain>
    </source>
</reference>
<dbReference type="SMART" id="SM00220">
    <property type="entry name" value="S_TKc"/>
    <property type="match status" value="1"/>
</dbReference>
<dbReference type="RefSeq" id="WP_059066209.1">
    <property type="nucleotide sequence ID" value="NZ_JAOQJX010000018.1"/>
</dbReference>
<dbReference type="PROSITE" id="PS51178">
    <property type="entry name" value="PASTA"/>
    <property type="match status" value="4"/>
</dbReference>
<dbReference type="EMBL" id="JAOQJX010000018">
    <property type="protein sequence ID" value="MCU6748216.1"/>
    <property type="molecule type" value="Genomic_DNA"/>
</dbReference>
<dbReference type="NCBIfam" id="NF033483">
    <property type="entry name" value="PknB_PASTA_kin"/>
    <property type="match status" value="1"/>
</dbReference>
<organism evidence="14 15">
    <name type="scientific">Faecalicatena acetigenes</name>
    <dbReference type="NCBI Taxonomy" id="2981790"/>
    <lineage>
        <taxon>Bacteria</taxon>
        <taxon>Bacillati</taxon>
        <taxon>Bacillota</taxon>
        <taxon>Clostridia</taxon>
        <taxon>Lachnospirales</taxon>
        <taxon>Lachnospiraceae</taxon>
        <taxon>Faecalicatena</taxon>
    </lineage>
</organism>
<evidence type="ECO:0000256" key="1">
    <source>
        <dbReference type="ARBA" id="ARBA00012513"/>
    </source>
</evidence>
<keyword evidence="11" id="KW-0812">Transmembrane</keyword>
<comment type="catalytic activity">
    <reaction evidence="8">
        <text>L-seryl-[protein] + ATP = O-phospho-L-seryl-[protein] + ADP + H(+)</text>
        <dbReference type="Rhea" id="RHEA:17989"/>
        <dbReference type="Rhea" id="RHEA-COMP:9863"/>
        <dbReference type="Rhea" id="RHEA-COMP:11604"/>
        <dbReference type="ChEBI" id="CHEBI:15378"/>
        <dbReference type="ChEBI" id="CHEBI:29999"/>
        <dbReference type="ChEBI" id="CHEBI:30616"/>
        <dbReference type="ChEBI" id="CHEBI:83421"/>
        <dbReference type="ChEBI" id="CHEBI:456216"/>
        <dbReference type="EC" id="2.7.11.1"/>
    </reaction>
</comment>
<evidence type="ECO:0000313" key="14">
    <source>
        <dbReference type="EMBL" id="MCU6748216.1"/>
    </source>
</evidence>
<dbReference type="Pfam" id="PF03793">
    <property type="entry name" value="PASTA"/>
    <property type="match status" value="4"/>
</dbReference>
<keyword evidence="6 9" id="KW-0067">ATP-binding</keyword>
<dbReference type="InterPro" id="IPR000719">
    <property type="entry name" value="Prot_kinase_dom"/>
</dbReference>
<name>A0ABT2TDB6_9FIRM</name>
<evidence type="ECO:0000256" key="9">
    <source>
        <dbReference type="PROSITE-ProRule" id="PRU10141"/>
    </source>
</evidence>
<feature type="transmembrane region" description="Helical" evidence="11">
    <location>
        <begin position="349"/>
        <end position="373"/>
    </location>
</feature>
<dbReference type="Pfam" id="PF00069">
    <property type="entry name" value="Pkinase"/>
    <property type="match status" value="1"/>
</dbReference>
<accession>A0ABT2TDB6</accession>
<feature type="binding site" evidence="9">
    <location>
        <position position="41"/>
    </location>
    <ligand>
        <name>ATP</name>
        <dbReference type="ChEBI" id="CHEBI:30616"/>
    </ligand>
</feature>
<gene>
    <name evidence="14" type="primary">pknB</name>
    <name evidence="14" type="ORF">OCV51_11215</name>
</gene>
<keyword evidence="3" id="KW-0808">Transferase</keyword>
<evidence type="ECO:0000313" key="15">
    <source>
        <dbReference type="Proteomes" id="UP001652394"/>
    </source>
</evidence>
<dbReference type="EC" id="2.7.11.1" evidence="1"/>
<dbReference type="Gene3D" id="3.30.10.20">
    <property type="match status" value="4"/>
</dbReference>
<evidence type="ECO:0000256" key="3">
    <source>
        <dbReference type="ARBA" id="ARBA00022679"/>
    </source>
</evidence>
<feature type="domain" description="PASTA" evidence="13">
    <location>
        <begin position="383"/>
        <end position="450"/>
    </location>
</feature>
<proteinExistence type="predicted"/>
<dbReference type="PROSITE" id="PS00108">
    <property type="entry name" value="PROTEIN_KINASE_ST"/>
    <property type="match status" value="1"/>
</dbReference>
<dbReference type="SMART" id="SM00740">
    <property type="entry name" value="PASTA"/>
    <property type="match status" value="4"/>
</dbReference>
<evidence type="ECO:0000256" key="7">
    <source>
        <dbReference type="ARBA" id="ARBA00047899"/>
    </source>
</evidence>
<feature type="compositionally biased region" description="Acidic residues" evidence="10">
    <location>
        <begin position="308"/>
        <end position="327"/>
    </location>
</feature>
<dbReference type="InterPro" id="IPR008271">
    <property type="entry name" value="Ser/Thr_kinase_AS"/>
</dbReference>
<feature type="domain" description="Protein kinase" evidence="12">
    <location>
        <begin position="12"/>
        <end position="272"/>
    </location>
</feature>
<dbReference type="InterPro" id="IPR005543">
    <property type="entry name" value="PASTA_dom"/>
</dbReference>
<dbReference type="Gene3D" id="1.10.510.10">
    <property type="entry name" value="Transferase(Phosphotransferase) domain 1"/>
    <property type="match status" value="1"/>
</dbReference>
<comment type="catalytic activity">
    <reaction evidence="7">
        <text>L-threonyl-[protein] + ATP = O-phospho-L-threonyl-[protein] + ADP + H(+)</text>
        <dbReference type="Rhea" id="RHEA:46608"/>
        <dbReference type="Rhea" id="RHEA-COMP:11060"/>
        <dbReference type="Rhea" id="RHEA-COMP:11605"/>
        <dbReference type="ChEBI" id="CHEBI:15378"/>
        <dbReference type="ChEBI" id="CHEBI:30013"/>
        <dbReference type="ChEBI" id="CHEBI:30616"/>
        <dbReference type="ChEBI" id="CHEBI:61977"/>
        <dbReference type="ChEBI" id="CHEBI:456216"/>
        <dbReference type="EC" id="2.7.11.1"/>
    </reaction>
</comment>
<dbReference type="PROSITE" id="PS00107">
    <property type="entry name" value="PROTEIN_KINASE_ATP"/>
    <property type="match status" value="1"/>
</dbReference>
<feature type="domain" description="PASTA" evidence="13">
    <location>
        <begin position="590"/>
        <end position="655"/>
    </location>
</feature>
<evidence type="ECO:0000256" key="5">
    <source>
        <dbReference type="ARBA" id="ARBA00022777"/>
    </source>
</evidence>
<dbReference type="PROSITE" id="PS50011">
    <property type="entry name" value="PROTEIN_KINASE_DOM"/>
    <property type="match status" value="1"/>
</dbReference>
<dbReference type="InterPro" id="IPR011009">
    <property type="entry name" value="Kinase-like_dom_sf"/>
</dbReference>
<evidence type="ECO:0000256" key="6">
    <source>
        <dbReference type="ARBA" id="ARBA00022840"/>
    </source>
</evidence>
<dbReference type="PANTHER" id="PTHR43289">
    <property type="entry name" value="MITOGEN-ACTIVATED PROTEIN KINASE KINASE KINASE 20-RELATED"/>
    <property type="match status" value="1"/>
</dbReference>
<dbReference type="InterPro" id="IPR017441">
    <property type="entry name" value="Protein_kinase_ATP_BS"/>
</dbReference>
<dbReference type="SUPFAM" id="SSF56112">
    <property type="entry name" value="Protein kinase-like (PK-like)"/>
    <property type="match status" value="1"/>
</dbReference>
<dbReference type="PANTHER" id="PTHR43289:SF34">
    <property type="entry name" value="SERINE_THREONINE-PROTEIN KINASE YBDM-RELATED"/>
    <property type="match status" value="1"/>
</dbReference>
<keyword evidence="5 14" id="KW-0418">Kinase</keyword>
<dbReference type="CDD" id="cd14014">
    <property type="entry name" value="STKc_PknB_like"/>
    <property type="match status" value="1"/>
</dbReference>
<evidence type="ECO:0000256" key="11">
    <source>
        <dbReference type="SAM" id="Phobius"/>
    </source>
</evidence>
<dbReference type="GO" id="GO:0016301">
    <property type="term" value="F:kinase activity"/>
    <property type="evidence" value="ECO:0007669"/>
    <property type="project" value="UniProtKB-KW"/>
</dbReference>
<dbReference type="CDD" id="cd06577">
    <property type="entry name" value="PASTA_pknB"/>
    <property type="match status" value="4"/>
</dbReference>
<comment type="caution">
    <text evidence="14">The sequence shown here is derived from an EMBL/GenBank/DDBJ whole genome shotgun (WGS) entry which is preliminary data.</text>
</comment>
<evidence type="ECO:0000259" key="13">
    <source>
        <dbReference type="PROSITE" id="PS51178"/>
    </source>
</evidence>
<dbReference type="Proteomes" id="UP001652394">
    <property type="component" value="Unassembled WGS sequence"/>
</dbReference>
<evidence type="ECO:0000256" key="2">
    <source>
        <dbReference type="ARBA" id="ARBA00022527"/>
    </source>
</evidence>
<evidence type="ECO:0000256" key="8">
    <source>
        <dbReference type="ARBA" id="ARBA00048679"/>
    </source>
</evidence>
<feature type="domain" description="PASTA" evidence="13">
    <location>
        <begin position="453"/>
        <end position="519"/>
    </location>
</feature>
<dbReference type="SUPFAM" id="SSF54184">
    <property type="entry name" value="Penicillin-binding protein 2x (pbp-2x), c-terminal domain"/>
    <property type="match status" value="2"/>
</dbReference>
<evidence type="ECO:0000259" key="12">
    <source>
        <dbReference type="PROSITE" id="PS50011"/>
    </source>
</evidence>
<evidence type="ECO:0000256" key="10">
    <source>
        <dbReference type="SAM" id="MobiDB-lite"/>
    </source>
</evidence>
<keyword evidence="11" id="KW-0472">Membrane</keyword>
<feature type="domain" description="PASTA" evidence="13">
    <location>
        <begin position="520"/>
        <end position="587"/>
    </location>
</feature>
<protein>
    <recommendedName>
        <fullName evidence="1">non-specific serine/threonine protein kinase</fullName>
        <ecNumber evidence="1">2.7.11.1</ecNumber>
    </recommendedName>
</protein>
<sequence>MIKEGVFLGKRYEILGRIGSGGMADVYKGKDHKLNRYVAIKVLKSDFRTDEVFIQKFLSEAQAAAGLMHPNVVNVYDVGQDRGLYYMVMELVEGITLKEYIEKKGKLSAKEAISISIQMVTGIQAAHNQHIVHRDIKPQNIIISKDGKVKVTDFGIARATTSTNTISASVMGSVHYTSPEQARGGIVDEKSDIYSAGITMYEMVTGHVPFDGDSTVSVAIKHLQEEVPSPAEEVPDLPYSLECIILKCTQKNPSARYLSCEDLILDLKRSLVDPEGDFVVSGVYGNTGDRTVVMSTEELDRLQKERYDEEDDYDGEYDEDEEDEYEDDRYTKNRKKNAVDPHTKKIMKILMIVAAAVIALAVIFMVANAAGLFKGGAGTTQTASSKVTVPDVTGMTEKEAQEALNKKKLGMVVSERKESDKYDKGEIISQDPGKGKKVAKNTEIKVVVSTGKKAETVAVPDVAGQDEDKAQKALEKANLVVISEGQYDDSIEEGKVISTDPAAGTEVKEGSTVKMYVSLGAEPAVVPNIVGMWSEDAANALYNAGLNPGNVTEEYSDKYEAGIVISQKTKADKKVDKGSSVDYVISKGPQTKKVSVPSLSGYSQAQAEQMLINAGLNVGQITYEDSKDFAQGLVIRQSISGSVDEGTYVDFVVSNGSGQIDQGTDGEDQEEGLLE</sequence>
<keyword evidence="15" id="KW-1185">Reference proteome</keyword>
<dbReference type="Gene3D" id="3.30.200.20">
    <property type="entry name" value="Phosphorylase Kinase, domain 1"/>
    <property type="match status" value="1"/>
</dbReference>